<feature type="compositionally biased region" description="Basic residues" evidence="1">
    <location>
        <begin position="17"/>
        <end position="35"/>
    </location>
</feature>
<keyword evidence="2" id="KW-1133">Transmembrane helix</keyword>
<sequence>MGGCVSTPKSCVGAKLRSSKRRKSRRRRKIQRKRAAVSSRLSDGSFDNLDHHHRNFSNPSSRESLYDVFTIHPSFSSNLIRFSSTATGEDAWFESNVAFETDCDDDFHSVHEDALSLNGSERVSLSSTTTTSSTRDTDSNEVMSQSKSDGDLNDTNQPDLIDSSADEGLLENCRILPSNCLPCLNTTTVPSIDKRRSLSSSPPSSRKKSSLRLSYKWREGHASGALCKCLYCSWFIGLPALSEIVNSHIISKLVLVLSKMQLKRPIAGSQVPFCPIDKKMLDCWSTIDPNSFRVRGKTYLRYDLVLLIVSVFAFFLKFSVTVSLGLRLEQIPLYPTAIFQGESDGEGMNIVLYFKLSDNYSKELPLHFQESIRRLIDDEVEKVKGFPLDTTAPFRERLKILGRVANVDDLHLSGPEKKLMQAYNEKPVLSRPQHEFYLGDNYFEIDIDMHRFGYISRKGFETFIDRLKICVLDVGLTIQGNKPEELPEQILCCVRLNGIDFMNYHQLTQELL</sequence>
<accession>Q9SY85</accession>
<feature type="region of interest" description="Disordered" evidence="1">
    <location>
        <begin position="118"/>
        <end position="161"/>
    </location>
</feature>
<reference evidence="4" key="2">
    <citation type="submission" date="1999-05" db="EMBL/GenBank/DDBJ databases">
        <authorList>
            <person name="Shinn P."/>
            <person name="Brooks S."/>
            <person name="Buehler E."/>
            <person name="Chao Q."/>
            <person name="Dunn P."/>
            <person name="Khan S."/>
            <person name="Kim C."/>
            <person name="Walker M."/>
            <person name="Altafi H."/>
            <person name="Araujo R."/>
            <person name="Conn L."/>
            <person name="Conway A."/>
            <person name="Gonzalez A."/>
            <person name="Hansen N."/>
            <person name="Huizar L."/>
            <person name="Kremenetskaia I."/>
            <person name="Lenz C."/>
            <person name="Li J."/>
            <person name="Liu S."/>
            <person name="Luros S."/>
            <person name="Rowley D."/>
            <person name="Schwartz J."/>
            <person name="Toriumi M."/>
            <person name="Vysotskaia V."/>
            <person name="Yu"/>
            <person name="G"/>
            <person name="Davis R."/>
            <person name="Federspiel N."/>
            <person name="Theologis A."/>
            <person name="Ecker J."/>
        </authorList>
    </citation>
    <scope>NUCLEOTIDE SEQUENCE</scope>
</reference>
<feature type="transmembrane region" description="Helical" evidence="2">
    <location>
        <begin position="304"/>
        <end position="326"/>
    </location>
</feature>
<evidence type="ECO:0000256" key="1">
    <source>
        <dbReference type="SAM" id="MobiDB-lite"/>
    </source>
</evidence>
<dbReference type="EMBL" id="AC005489">
    <property type="protein sequence ID" value="AAD32893.1"/>
    <property type="molecule type" value="Genomic_DNA"/>
</dbReference>
<keyword evidence="2" id="KW-0472">Membrane</keyword>
<dbReference type="InterPro" id="IPR009769">
    <property type="entry name" value="EDR2_C"/>
</dbReference>
<reference key="3">
    <citation type="journal article" date="2000" name="Nature">
        <title>Sequence and analysis of chromosome 1 of the plant Arabidopsis thaliana.</title>
        <authorList>
            <person name="Theologis A."/>
            <person name="Ecker J.R."/>
            <person name="Palm C.J."/>
            <person name="Federspiel N.A."/>
            <person name="Kaul S."/>
            <person name="White O."/>
            <person name="Alonso J."/>
            <person name="Altafi H."/>
            <person name="Araujo R."/>
            <person name="Bowman C.L."/>
            <person name="Brooks S.Y."/>
            <person name="Buehler E."/>
            <person name="Chan A."/>
            <person name="Chao Q."/>
            <person name="Chen H."/>
            <person name="Cheuk R.F."/>
            <person name="Chin C.W."/>
            <person name="Chung M.K."/>
            <person name="Conn L."/>
            <person name="Conway A.B."/>
            <person name="Conway A.R."/>
            <person name="Creasy T.H."/>
            <person name="Dewar K."/>
            <person name="Dunn P."/>
            <person name="Etgu P."/>
            <person name="Feldblyum T.V."/>
            <person name="Feng J."/>
            <person name="Fong B."/>
            <person name="Fujii C.Y."/>
            <person name="Gill J.E."/>
            <person name="Goldsmith A.D."/>
            <person name="Haas B."/>
            <person name="Hansen N.F."/>
            <person name="Hughes B."/>
            <person name="Huizar L."/>
            <person name="Hunter J.L."/>
            <person name="Jenkins J."/>
            <person name="Johnson-Hopson C."/>
            <person name="Khan S."/>
            <person name="Khaykin E."/>
            <person name="Kim C.J."/>
            <person name="Koo H.L."/>
            <person name="Kremenetskaia I."/>
            <person name="Kurtz D.B."/>
            <person name="Kwan A."/>
            <person name="Lam B."/>
            <person name="Langin-Hooper S."/>
            <person name="Lee A."/>
            <person name="Lee J.M."/>
            <person name="Lenz C.A."/>
            <person name="Li J.H."/>
            <person name="Li Y."/>
            <person name="Lin X."/>
            <person name="Liu S.X."/>
            <person name="Liu Z.A."/>
            <person name="Luros J.S."/>
            <person name="Maiti R."/>
            <person name="Marziali A."/>
            <person name="Militscher J."/>
            <person name="Miranda M."/>
            <person name="Nguyen M."/>
            <person name="Nierman W.C."/>
            <person name="Osborne B.I."/>
            <person name="Pai G."/>
            <person name="Peterson J."/>
            <person name="Pham P.K."/>
            <person name="Rizzo M."/>
            <person name="Rooney T."/>
            <person name="Rowley D."/>
            <person name="Sakano H."/>
            <person name="Salzberg S.L."/>
            <person name="Schwartz J.R."/>
            <person name="Shinn P."/>
            <person name="Southwick A.M."/>
            <person name="Sun H."/>
            <person name="Tallon L.J."/>
            <person name="Tambunga G."/>
            <person name="Toriumi M.J."/>
            <person name="Town C.D."/>
            <person name="Utterback T."/>
            <person name="Van Aken S."/>
            <person name="Vaysberg M."/>
            <person name="Vysotskaia V.S."/>
            <person name="Walker M."/>
            <person name="Wu D."/>
            <person name="Yu G."/>
            <person name="Fraser C.M."/>
            <person name="Venter J.C."/>
            <person name="Davis R.W."/>
        </authorList>
    </citation>
    <scope>NUCLEOTIDE SEQUENCE [LARGE SCALE GENOMIC DNA]</scope>
    <source>
        <strain>cv. Columbia</strain>
    </source>
</reference>
<reference evidence="4" key="1">
    <citation type="submission" date="1998-11" db="EMBL/GenBank/DDBJ databases">
        <title>Genomic sequence for Arabidopsis thaliana BAC F14N23 from Chromosome 1.</title>
        <authorList>
            <person name="Shinn P."/>
            <person name="Dunn P."/>
            <person name="Walker M."/>
            <person name="Buehler E."/>
            <person name="Kim C."/>
            <person name="Altafi H."/>
            <person name="Araujo R."/>
            <person name="Conn L."/>
            <person name="Conway A.B."/>
            <person name="Gonzalez A."/>
            <person name="Hansen N.F."/>
            <person name="Huizar L."/>
            <person name="Kremenetskaia I."/>
            <person name="Lenz C."/>
            <person name="Li J."/>
            <person name="Liu S."/>
            <person name="Luros S."/>
            <person name="Rowley D."/>
            <person name="Schwartz J."/>
            <person name="Toriumi M."/>
            <person name="Vysotskaia V."/>
            <person name="Yu G."/>
            <person name="Davis R.W."/>
            <person name="Federspiel N.A."/>
            <person name="Theologis A."/>
            <person name="Ecker J.R."/>
        </authorList>
    </citation>
    <scope>NUCLEOTIDE SEQUENCE</scope>
</reference>
<feature type="region of interest" description="Disordered" evidence="1">
    <location>
        <begin position="1"/>
        <end position="60"/>
    </location>
</feature>
<dbReference type="ExpressionAtlas" id="Q9SY85">
    <property type="expression patterns" value="baseline and differential"/>
</dbReference>
<dbReference type="PANTHER" id="PTHR31558:SF23">
    <property type="entry name" value="PROTEIN ENHANCED DISEASE RESISTANCE 2 C-TERMINAL DOMAIN-CONTAINING PROTEIN"/>
    <property type="match status" value="1"/>
</dbReference>
<organism evidence="4">
    <name type="scientific">Arabidopsis thaliana</name>
    <name type="common">Mouse-ear cress</name>
    <dbReference type="NCBI Taxonomy" id="3702"/>
    <lineage>
        <taxon>Eukaryota</taxon>
        <taxon>Viridiplantae</taxon>
        <taxon>Streptophyta</taxon>
        <taxon>Embryophyta</taxon>
        <taxon>Tracheophyta</taxon>
        <taxon>Spermatophyta</taxon>
        <taxon>Magnoliopsida</taxon>
        <taxon>eudicotyledons</taxon>
        <taxon>Gunneridae</taxon>
        <taxon>Pentapetalae</taxon>
        <taxon>rosids</taxon>
        <taxon>malvids</taxon>
        <taxon>Brassicales</taxon>
        <taxon>Brassicaceae</taxon>
        <taxon>Camelineae</taxon>
        <taxon>Arabidopsis</taxon>
    </lineage>
</organism>
<feature type="domain" description="Protein ENHANCED DISEASE RESISTANCE 2 C-terminal" evidence="3">
    <location>
        <begin position="332"/>
        <end position="500"/>
    </location>
</feature>
<dbReference type="Pfam" id="PF07059">
    <property type="entry name" value="EDR2_C"/>
    <property type="match status" value="1"/>
</dbReference>
<evidence type="ECO:0000313" key="4">
    <source>
        <dbReference type="EMBL" id="AAD32893.1"/>
    </source>
</evidence>
<keyword evidence="2" id="KW-0812">Transmembrane</keyword>
<dbReference type="PIR" id="A86238">
    <property type="entry name" value="A86238"/>
</dbReference>
<dbReference type="PANTHER" id="PTHR31558">
    <property type="entry name" value="CW14 PROTEIN"/>
    <property type="match status" value="1"/>
</dbReference>
<proteinExistence type="predicted"/>
<evidence type="ECO:0000256" key="2">
    <source>
        <dbReference type="SAM" id="Phobius"/>
    </source>
</evidence>
<name>Q9SY85_ARATH</name>
<protein>
    <submittedName>
        <fullName evidence="4">F14N23.31</fullName>
    </submittedName>
</protein>
<evidence type="ECO:0000259" key="3">
    <source>
        <dbReference type="Pfam" id="PF07059"/>
    </source>
</evidence>
<feature type="compositionally biased region" description="Low complexity" evidence="1">
    <location>
        <begin position="124"/>
        <end position="134"/>
    </location>
</feature>
<dbReference type="AlphaFoldDB" id="Q9SY85"/>
<feature type="compositionally biased region" description="Polar residues" evidence="1">
    <location>
        <begin position="140"/>
        <end position="158"/>
    </location>
</feature>